<gene>
    <name evidence="1" type="ORF">NPIL_7321</name>
</gene>
<organism evidence="1 2">
    <name type="scientific">Nephila pilipes</name>
    <name type="common">Giant wood spider</name>
    <name type="synonym">Nephila maculata</name>
    <dbReference type="NCBI Taxonomy" id="299642"/>
    <lineage>
        <taxon>Eukaryota</taxon>
        <taxon>Metazoa</taxon>
        <taxon>Ecdysozoa</taxon>
        <taxon>Arthropoda</taxon>
        <taxon>Chelicerata</taxon>
        <taxon>Arachnida</taxon>
        <taxon>Araneae</taxon>
        <taxon>Araneomorphae</taxon>
        <taxon>Entelegynae</taxon>
        <taxon>Araneoidea</taxon>
        <taxon>Nephilidae</taxon>
        <taxon>Nephila</taxon>
    </lineage>
</organism>
<comment type="caution">
    <text evidence="1">The sequence shown here is derived from an EMBL/GenBank/DDBJ whole genome shotgun (WGS) entry which is preliminary data.</text>
</comment>
<accession>A0A8X6TXU1</accession>
<name>A0A8X6TXU1_NEPPI</name>
<protein>
    <submittedName>
        <fullName evidence="1">Uncharacterized protein</fullName>
    </submittedName>
</protein>
<evidence type="ECO:0000313" key="1">
    <source>
        <dbReference type="EMBL" id="GFT57851.1"/>
    </source>
</evidence>
<dbReference type="AlphaFoldDB" id="A0A8X6TXU1"/>
<reference evidence="1" key="1">
    <citation type="submission" date="2020-08" db="EMBL/GenBank/DDBJ databases">
        <title>Multicomponent nature underlies the extraordinary mechanical properties of spider dragline silk.</title>
        <authorList>
            <person name="Kono N."/>
            <person name="Nakamura H."/>
            <person name="Mori M."/>
            <person name="Yoshida Y."/>
            <person name="Ohtoshi R."/>
            <person name="Malay A.D."/>
            <person name="Moran D.A.P."/>
            <person name="Tomita M."/>
            <person name="Numata K."/>
            <person name="Arakawa K."/>
        </authorList>
    </citation>
    <scope>NUCLEOTIDE SEQUENCE</scope>
</reference>
<sequence>MRVKLWWGGGNLDIEINERLLKHKTLQGSFMNLLPNGTHTQMNSKQHEQMQCLVQKYQEDACCREFVALREFYQWYKRVTYFEKSPKSPLEARHMRNNLQH</sequence>
<evidence type="ECO:0000313" key="2">
    <source>
        <dbReference type="Proteomes" id="UP000887013"/>
    </source>
</evidence>
<proteinExistence type="predicted"/>
<keyword evidence="2" id="KW-1185">Reference proteome</keyword>
<dbReference type="Proteomes" id="UP000887013">
    <property type="component" value="Unassembled WGS sequence"/>
</dbReference>
<dbReference type="EMBL" id="BMAW01067047">
    <property type="protein sequence ID" value="GFT57851.1"/>
    <property type="molecule type" value="Genomic_DNA"/>
</dbReference>